<evidence type="ECO:0000256" key="2">
    <source>
        <dbReference type="ARBA" id="ARBA00023015"/>
    </source>
</evidence>
<dbReference type="InterPro" id="IPR036388">
    <property type="entry name" value="WH-like_DNA-bd_sf"/>
</dbReference>
<dbReference type="GO" id="GO:0006352">
    <property type="term" value="P:DNA-templated transcription initiation"/>
    <property type="evidence" value="ECO:0007669"/>
    <property type="project" value="InterPro"/>
</dbReference>
<dbReference type="EMBL" id="QJJS01000010">
    <property type="protein sequence ID" value="PXW95158.1"/>
    <property type="molecule type" value="Genomic_DNA"/>
</dbReference>
<dbReference type="GO" id="GO:0003677">
    <property type="term" value="F:DNA binding"/>
    <property type="evidence" value="ECO:0007669"/>
    <property type="project" value="InterPro"/>
</dbReference>
<dbReference type="RefSeq" id="WP_110401034.1">
    <property type="nucleotide sequence ID" value="NZ_QJJS01000010.1"/>
</dbReference>
<feature type="domain" description="RNA polymerase sigma factor 70 region 4 type 2" evidence="6">
    <location>
        <begin position="102"/>
        <end position="154"/>
    </location>
</feature>
<dbReference type="Pfam" id="PF04542">
    <property type="entry name" value="Sigma70_r2"/>
    <property type="match status" value="1"/>
</dbReference>
<reference evidence="7 8" key="1">
    <citation type="submission" date="2018-05" db="EMBL/GenBank/DDBJ databases">
        <title>Genomic Encyclopedia of Type Strains, Phase IV (KMG-IV): sequencing the most valuable type-strain genomes for metagenomic binning, comparative biology and taxonomic classification.</title>
        <authorList>
            <person name="Goeker M."/>
        </authorList>
    </citation>
    <scope>NUCLEOTIDE SEQUENCE [LARGE SCALE GENOMIC DNA]</scope>
    <source>
        <strain evidence="7 8">DSM 566</strain>
    </source>
</reference>
<comment type="caution">
    <text evidence="7">The sequence shown here is derived from an EMBL/GenBank/DDBJ whole genome shotgun (WGS) entry which is preliminary data.</text>
</comment>
<dbReference type="InterPro" id="IPR013249">
    <property type="entry name" value="RNA_pol_sigma70_r4_t2"/>
</dbReference>
<keyword evidence="3" id="KW-0731">Sigma factor</keyword>
<evidence type="ECO:0000256" key="4">
    <source>
        <dbReference type="ARBA" id="ARBA00023163"/>
    </source>
</evidence>
<keyword evidence="8" id="KW-1185">Reference proteome</keyword>
<dbReference type="SUPFAM" id="SSF88946">
    <property type="entry name" value="Sigma2 domain of RNA polymerase sigma factors"/>
    <property type="match status" value="1"/>
</dbReference>
<comment type="similarity">
    <text evidence="1">Belongs to the sigma-70 factor family. ECF subfamily.</text>
</comment>
<dbReference type="PANTHER" id="PTHR43133:SF63">
    <property type="entry name" value="RNA POLYMERASE SIGMA FACTOR FECI-RELATED"/>
    <property type="match status" value="1"/>
</dbReference>
<dbReference type="GO" id="GO:0016987">
    <property type="term" value="F:sigma factor activity"/>
    <property type="evidence" value="ECO:0007669"/>
    <property type="project" value="UniProtKB-KW"/>
</dbReference>
<dbReference type="InterPro" id="IPR014284">
    <property type="entry name" value="RNA_pol_sigma-70_dom"/>
</dbReference>
<evidence type="ECO:0000259" key="5">
    <source>
        <dbReference type="Pfam" id="PF04542"/>
    </source>
</evidence>
<sequence length="171" mass="19080">MLERYHRELLNFLTRHVRDHHTAADLTQESFARVLGAQSAGQVVLDMRALLFRTARNLVIDQHRRHAHRQHEDLAGLGEQEQPPAPRHCQPEESLAQGQQARAVLQAIEALPPRCREAFVLNRFEGLSHQEVAQRMGISKNMVAQHVARALLSCQASLDGGTAPGRPAAKS</sequence>
<dbReference type="PANTHER" id="PTHR43133">
    <property type="entry name" value="RNA POLYMERASE ECF-TYPE SIGMA FACTO"/>
    <property type="match status" value="1"/>
</dbReference>
<feature type="domain" description="RNA polymerase sigma-70 region 2" evidence="5">
    <location>
        <begin position="2"/>
        <end position="67"/>
    </location>
</feature>
<dbReference type="OrthoDB" id="192021at2"/>
<dbReference type="Proteomes" id="UP000247811">
    <property type="component" value="Unassembled WGS sequence"/>
</dbReference>
<dbReference type="InterPro" id="IPR039425">
    <property type="entry name" value="RNA_pol_sigma-70-like"/>
</dbReference>
<evidence type="ECO:0000313" key="7">
    <source>
        <dbReference type="EMBL" id="PXW95158.1"/>
    </source>
</evidence>
<dbReference type="SUPFAM" id="SSF88659">
    <property type="entry name" value="Sigma3 and sigma4 domains of RNA polymerase sigma factors"/>
    <property type="match status" value="1"/>
</dbReference>
<dbReference type="NCBIfam" id="TIGR02937">
    <property type="entry name" value="sigma70-ECF"/>
    <property type="match status" value="1"/>
</dbReference>
<gene>
    <name evidence="7" type="ORF">C7444_1103</name>
</gene>
<dbReference type="Gene3D" id="1.10.10.10">
    <property type="entry name" value="Winged helix-like DNA-binding domain superfamily/Winged helix DNA-binding domain"/>
    <property type="match status" value="1"/>
</dbReference>
<dbReference type="Gene3D" id="1.10.1740.10">
    <property type="match status" value="1"/>
</dbReference>
<dbReference type="InterPro" id="IPR007627">
    <property type="entry name" value="RNA_pol_sigma70_r2"/>
</dbReference>
<accession>A0A318GZH5</accession>
<protein>
    <submittedName>
        <fullName evidence="7">RNA polymerase sigma-70 factor (ECF subfamily)</fullName>
    </submittedName>
</protein>
<dbReference type="InterPro" id="IPR013325">
    <property type="entry name" value="RNA_pol_sigma_r2"/>
</dbReference>
<organism evidence="7 8">
    <name type="scientific">Sphaerotilus hippei</name>
    <dbReference type="NCBI Taxonomy" id="744406"/>
    <lineage>
        <taxon>Bacteria</taxon>
        <taxon>Pseudomonadati</taxon>
        <taxon>Pseudomonadota</taxon>
        <taxon>Betaproteobacteria</taxon>
        <taxon>Burkholderiales</taxon>
        <taxon>Sphaerotilaceae</taxon>
        <taxon>Sphaerotilus</taxon>
    </lineage>
</organism>
<dbReference type="AlphaFoldDB" id="A0A318GZH5"/>
<dbReference type="InterPro" id="IPR013324">
    <property type="entry name" value="RNA_pol_sigma_r3/r4-like"/>
</dbReference>
<dbReference type="Pfam" id="PF08281">
    <property type="entry name" value="Sigma70_r4_2"/>
    <property type="match status" value="1"/>
</dbReference>
<keyword evidence="2" id="KW-0805">Transcription regulation</keyword>
<name>A0A318GZH5_9BURK</name>
<evidence type="ECO:0000256" key="3">
    <source>
        <dbReference type="ARBA" id="ARBA00023082"/>
    </source>
</evidence>
<keyword evidence="4" id="KW-0804">Transcription</keyword>
<dbReference type="CDD" id="cd06171">
    <property type="entry name" value="Sigma70_r4"/>
    <property type="match status" value="1"/>
</dbReference>
<evidence type="ECO:0000256" key="1">
    <source>
        <dbReference type="ARBA" id="ARBA00010641"/>
    </source>
</evidence>
<evidence type="ECO:0000259" key="6">
    <source>
        <dbReference type="Pfam" id="PF08281"/>
    </source>
</evidence>
<evidence type="ECO:0000313" key="8">
    <source>
        <dbReference type="Proteomes" id="UP000247811"/>
    </source>
</evidence>
<proteinExistence type="inferred from homology"/>